<dbReference type="PROSITE" id="PS51471">
    <property type="entry name" value="FE2OG_OXY"/>
    <property type="match status" value="1"/>
</dbReference>
<feature type="domain" description="Fe2OG dioxygenase" evidence="6">
    <location>
        <begin position="174"/>
        <end position="285"/>
    </location>
</feature>
<evidence type="ECO:0000256" key="4">
    <source>
        <dbReference type="ARBA" id="ARBA00023004"/>
    </source>
</evidence>
<dbReference type="AlphaFoldDB" id="A0A2T3AQG0"/>
<dbReference type="Pfam" id="PF03171">
    <property type="entry name" value="2OG-FeII_Oxy"/>
    <property type="match status" value="1"/>
</dbReference>
<dbReference type="STRING" id="857342.A0A2T3AQG0"/>
<dbReference type="InterPro" id="IPR005123">
    <property type="entry name" value="Oxoglu/Fe-dep_dioxygenase_dom"/>
</dbReference>
<dbReference type="InterPro" id="IPR044861">
    <property type="entry name" value="IPNS-like_FE2OG_OXY"/>
</dbReference>
<dbReference type="GO" id="GO:0044283">
    <property type="term" value="P:small molecule biosynthetic process"/>
    <property type="evidence" value="ECO:0007669"/>
    <property type="project" value="UniProtKB-ARBA"/>
</dbReference>
<dbReference type="Proteomes" id="UP000241818">
    <property type="component" value="Unassembled WGS sequence"/>
</dbReference>
<sequence length="379" mass="42312">MSFSSIPILDLSLAKDPSTKAQFLDELRHALLEVGFLYLKNVGIPKELTQGVIREGIEFFNLPTEEKLKIQMKNAPSFLGYSCLDAEVTAHSIDHREQIDLSTEHPLPSPSDPRYRNLLAPNQWPSASLLPNFKPVYSDYIKRMGEISIFFTSLIAEAIGLPADAFNKYFDADQQHKLKIVKYPDLKELGLWKEGEPVEGQGVGPHKDSMLTSYLLQMTDHKGLQVQNLQGEWIDCPPIDGTLVVAIGQGMEALTQGVCMSTTHRVLSPAPGSGARFSVPFFQGVSLDAEFEELNDLEHGGGVGRVPEHIREMRRQVVARNGGRLDDVEFTFHGGGVARTLGEATLRNRVKSHPDVGERWYPDILAGIREEQEAERRRK</sequence>
<keyword evidence="3 5" id="KW-0560">Oxidoreductase</keyword>
<dbReference type="Gene3D" id="2.60.120.330">
    <property type="entry name" value="B-lactam Antibiotic, Isopenicillin N Synthase, Chain"/>
    <property type="match status" value="1"/>
</dbReference>
<dbReference type="PANTHER" id="PTHR10209:SF812">
    <property type="entry name" value="2OG-FE(II) OXYGENASE FAMILY, PUTATIVE (AFU_ORTHOLOGUE AFUA_3G14880)-RELATED"/>
    <property type="match status" value="1"/>
</dbReference>
<dbReference type="InterPro" id="IPR027443">
    <property type="entry name" value="IPNS-like_sf"/>
</dbReference>
<dbReference type="PANTHER" id="PTHR10209">
    <property type="entry name" value="OXIDOREDUCTASE, 2OG-FE II OXYGENASE FAMILY PROTEIN"/>
    <property type="match status" value="1"/>
</dbReference>
<comment type="similarity">
    <text evidence="1 5">Belongs to the iron/ascorbate-dependent oxidoreductase family.</text>
</comment>
<dbReference type="GO" id="GO:0016491">
    <property type="term" value="F:oxidoreductase activity"/>
    <property type="evidence" value="ECO:0007669"/>
    <property type="project" value="UniProtKB-KW"/>
</dbReference>
<feature type="non-terminal residue" evidence="7">
    <location>
        <position position="379"/>
    </location>
</feature>
<accession>A0A2T3AQG0</accession>
<dbReference type="GO" id="GO:0046872">
    <property type="term" value="F:metal ion binding"/>
    <property type="evidence" value="ECO:0007669"/>
    <property type="project" value="UniProtKB-KW"/>
</dbReference>
<dbReference type="OrthoDB" id="627829at2759"/>
<evidence type="ECO:0000256" key="5">
    <source>
        <dbReference type="RuleBase" id="RU003682"/>
    </source>
</evidence>
<evidence type="ECO:0000256" key="3">
    <source>
        <dbReference type="ARBA" id="ARBA00023002"/>
    </source>
</evidence>
<dbReference type="RefSeq" id="XP_024716896.1">
    <property type="nucleotide sequence ID" value="XM_024869561.1"/>
</dbReference>
<dbReference type="SUPFAM" id="SSF51197">
    <property type="entry name" value="Clavaminate synthase-like"/>
    <property type="match status" value="1"/>
</dbReference>
<dbReference type="EMBL" id="KZ679018">
    <property type="protein sequence ID" value="PSS08498.1"/>
    <property type="molecule type" value="Genomic_DNA"/>
</dbReference>
<proteinExistence type="inferred from homology"/>
<dbReference type="InParanoid" id="A0A2T3AQG0"/>
<keyword evidence="2 5" id="KW-0479">Metal-binding</keyword>
<protein>
    <recommendedName>
        <fullName evidence="6">Fe2OG dioxygenase domain-containing protein</fullName>
    </recommendedName>
</protein>
<dbReference type="Pfam" id="PF14226">
    <property type="entry name" value="DIOX_N"/>
    <property type="match status" value="1"/>
</dbReference>
<name>A0A2T3AQG0_AMORE</name>
<gene>
    <name evidence="7" type="ORF">M430DRAFT_76522</name>
</gene>
<reference evidence="7 8" key="1">
    <citation type="journal article" date="2018" name="New Phytol.">
        <title>Comparative genomics and transcriptomics depict ericoid mycorrhizal fungi as versatile saprotrophs and plant mutualists.</title>
        <authorList>
            <person name="Martino E."/>
            <person name="Morin E."/>
            <person name="Grelet G.A."/>
            <person name="Kuo A."/>
            <person name="Kohler A."/>
            <person name="Daghino S."/>
            <person name="Barry K.W."/>
            <person name="Cichocki N."/>
            <person name="Clum A."/>
            <person name="Dockter R.B."/>
            <person name="Hainaut M."/>
            <person name="Kuo R.C."/>
            <person name="LaButti K."/>
            <person name="Lindahl B.D."/>
            <person name="Lindquist E.A."/>
            <person name="Lipzen A."/>
            <person name="Khouja H.R."/>
            <person name="Magnuson J."/>
            <person name="Murat C."/>
            <person name="Ohm R.A."/>
            <person name="Singer S.W."/>
            <person name="Spatafora J.W."/>
            <person name="Wang M."/>
            <person name="Veneault-Fourrey C."/>
            <person name="Henrissat B."/>
            <person name="Grigoriev I.V."/>
            <person name="Martin F.M."/>
            <person name="Perotto S."/>
        </authorList>
    </citation>
    <scope>NUCLEOTIDE SEQUENCE [LARGE SCALE GENOMIC DNA]</scope>
    <source>
        <strain evidence="7 8">ATCC 22711</strain>
    </source>
</reference>
<dbReference type="GeneID" id="36577642"/>
<keyword evidence="8" id="KW-1185">Reference proteome</keyword>
<evidence type="ECO:0000256" key="1">
    <source>
        <dbReference type="ARBA" id="ARBA00008056"/>
    </source>
</evidence>
<evidence type="ECO:0000313" key="7">
    <source>
        <dbReference type="EMBL" id="PSS08498.1"/>
    </source>
</evidence>
<dbReference type="InterPro" id="IPR026992">
    <property type="entry name" value="DIOX_N"/>
</dbReference>
<evidence type="ECO:0000256" key="2">
    <source>
        <dbReference type="ARBA" id="ARBA00022723"/>
    </source>
</evidence>
<keyword evidence="4 5" id="KW-0408">Iron</keyword>
<evidence type="ECO:0000259" key="6">
    <source>
        <dbReference type="PROSITE" id="PS51471"/>
    </source>
</evidence>
<organism evidence="7 8">
    <name type="scientific">Amorphotheca resinae ATCC 22711</name>
    <dbReference type="NCBI Taxonomy" id="857342"/>
    <lineage>
        <taxon>Eukaryota</taxon>
        <taxon>Fungi</taxon>
        <taxon>Dikarya</taxon>
        <taxon>Ascomycota</taxon>
        <taxon>Pezizomycotina</taxon>
        <taxon>Leotiomycetes</taxon>
        <taxon>Helotiales</taxon>
        <taxon>Amorphothecaceae</taxon>
        <taxon>Amorphotheca</taxon>
    </lineage>
</organism>
<evidence type="ECO:0000313" key="8">
    <source>
        <dbReference type="Proteomes" id="UP000241818"/>
    </source>
</evidence>